<accession>A0ABT1BPE8</accession>
<dbReference type="Proteomes" id="UP001204851">
    <property type="component" value="Unassembled WGS sequence"/>
</dbReference>
<comment type="caution">
    <text evidence="2">The sequence shown here is derived from an EMBL/GenBank/DDBJ whole genome shotgun (WGS) entry which is preliminary data.</text>
</comment>
<dbReference type="PANTHER" id="PTHR43317">
    <property type="entry name" value="THERMOSPERMINE SYNTHASE ACAULIS5"/>
    <property type="match status" value="1"/>
</dbReference>
<gene>
    <name evidence="2" type="ORF">M0L44_15430</name>
</gene>
<keyword evidence="1" id="KW-0620">Polyamine biosynthesis</keyword>
<reference evidence="2 3" key="1">
    <citation type="submission" date="2022-06" db="EMBL/GenBank/DDBJ databases">
        <title>Ideonella sp. NS12-5 Genome sequencing and assembly.</title>
        <authorList>
            <person name="Jung Y."/>
        </authorList>
    </citation>
    <scope>NUCLEOTIDE SEQUENCE [LARGE SCALE GENOMIC DNA]</scope>
    <source>
        <strain evidence="2 3">NS12-5</strain>
    </source>
</reference>
<dbReference type="SUPFAM" id="SSF53335">
    <property type="entry name" value="S-adenosyl-L-methionine-dependent methyltransferases"/>
    <property type="match status" value="1"/>
</dbReference>
<name>A0ABT1BPE8_9BURK</name>
<proteinExistence type="predicted"/>
<evidence type="ECO:0000256" key="1">
    <source>
        <dbReference type="ARBA" id="ARBA00023115"/>
    </source>
</evidence>
<evidence type="ECO:0000313" key="3">
    <source>
        <dbReference type="Proteomes" id="UP001204851"/>
    </source>
</evidence>
<evidence type="ECO:0000313" key="2">
    <source>
        <dbReference type="EMBL" id="MCO5978096.1"/>
    </source>
</evidence>
<protein>
    <submittedName>
        <fullName evidence="2">Spermidine synthase</fullName>
    </submittedName>
</protein>
<organism evidence="2 3">
    <name type="scientific">Ideonella oryzae</name>
    <dbReference type="NCBI Taxonomy" id="2937441"/>
    <lineage>
        <taxon>Bacteria</taxon>
        <taxon>Pseudomonadati</taxon>
        <taxon>Pseudomonadota</taxon>
        <taxon>Betaproteobacteria</taxon>
        <taxon>Burkholderiales</taxon>
        <taxon>Sphaerotilaceae</taxon>
        <taxon>Ideonella</taxon>
    </lineage>
</organism>
<sequence length="261" mass="29597">MTTKKNRESRTDDMVGATMSELDGVRYLHLDSIWVQGAMRISKPYQLELEYIQRMMAWLLWRPQDEVTEGQVVQLGLGAAALTKFCHKVLRMPTTAVELNPTVIHACRLWFRLPDDDQRLSVVNEDAARWVADPAHRHTVQALNVDLYDHEAAAPVLDDEDFYAHCRDVLDEGGLMTVNLFGRDASFTRSAGRIARVFGLDQVWSLRPTKEGNTVIVAARHVKVPDREELTARAANIEARFGLPARKWLRMVRPLDPAVLG</sequence>
<keyword evidence="3" id="KW-1185">Reference proteome</keyword>
<dbReference type="Gene3D" id="3.40.50.150">
    <property type="entry name" value="Vaccinia Virus protein VP39"/>
    <property type="match status" value="1"/>
</dbReference>
<dbReference type="Pfam" id="PF01564">
    <property type="entry name" value="Spermine_synth"/>
    <property type="match status" value="1"/>
</dbReference>
<dbReference type="EMBL" id="JAMXMC010000008">
    <property type="protein sequence ID" value="MCO5978096.1"/>
    <property type="molecule type" value="Genomic_DNA"/>
</dbReference>
<dbReference type="InterPro" id="IPR029063">
    <property type="entry name" value="SAM-dependent_MTases_sf"/>
</dbReference>
<dbReference type="RefSeq" id="WP_252770695.1">
    <property type="nucleotide sequence ID" value="NZ_JAMXMC010000008.1"/>
</dbReference>
<dbReference type="PANTHER" id="PTHR43317:SF1">
    <property type="entry name" value="THERMOSPERMINE SYNTHASE ACAULIS5"/>
    <property type="match status" value="1"/>
</dbReference>